<feature type="transmembrane region" description="Helical" evidence="6">
    <location>
        <begin position="164"/>
        <end position="186"/>
    </location>
</feature>
<reference evidence="7" key="1">
    <citation type="submission" date="2023-03" db="EMBL/GenBank/DDBJ databases">
        <title>Massive genome expansion in bonnet fungi (Mycena s.s.) driven by repeated elements and novel gene families across ecological guilds.</title>
        <authorList>
            <consortium name="Lawrence Berkeley National Laboratory"/>
            <person name="Harder C.B."/>
            <person name="Miyauchi S."/>
            <person name="Viragh M."/>
            <person name="Kuo A."/>
            <person name="Thoen E."/>
            <person name="Andreopoulos B."/>
            <person name="Lu D."/>
            <person name="Skrede I."/>
            <person name="Drula E."/>
            <person name="Henrissat B."/>
            <person name="Morin E."/>
            <person name="Kohler A."/>
            <person name="Barry K."/>
            <person name="LaButti K."/>
            <person name="Morin E."/>
            <person name="Salamov A."/>
            <person name="Lipzen A."/>
            <person name="Mereny Z."/>
            <person name="Hegedus B."/>
            <person name="Baldrian P."/>
            <person name="Stursova M."/>
            <person name="Weitz H."/>
            <person name="Taylor A."/>
            <person name="Grigoriev I.V."/>
            <person name="Nagy L.G."/>
            <person name="Martin F."/>
            <person name="Kauserud H."/>
        </authorList>
    </citation>
    <scope>NUCLEOTIDE SEQUENCE</scope>
    <source>
        <strain evidence="7">9144</strain>
    </source>
</reference>
<comment type="subcellular location">
    <subcellularLocation>
        <location evidence="1">Membrane</location>
        <topology evidence="1">Multi-pass membrane protein</topology>
    </subcellularLocation>
</comment>
<keyword evidence="4 6" id="KW-0472">Membrane</keyword>
<accession>A0AAD6V202</accession>
<evidence type="ECO:0000256" key="1">
    <source>
        <dbReference type="ARBA" id="ARBA00004141"/>
    </source>
</evidence>
<gene>
    <name evidence="7" type="ORF">GGX14DRAFT_552398</name>
</gene>
<dbReference type="GO" id="GO:0016020">
    <property type="term" value="C:membrane"/>
    <property type="evidence" value="ECO:0007669"/>
    <property type="project" value="UniProtKB-SubCell"/>
</dbReference>
<feature type="transmembrane region" description="Helical" evidence="6">
    <location>
        <begin position="330"/>
        <end position="356"/>
    </location>
</feature>
<dbReference type="AlphaFoldDB" id="A0AAD6V202"/>
<evidence type="ECO:0000313" key="8">
    <source>
        <dbReference type="Proteomes" id="UP001219525"/>
    </source>
</evidence>
<evidence type="ECO:0000256" key="4">
    <source>
        <dbReference type="ARBA" id="ARBA00023136"/>
    </source>
</evidence>
<dbReference type="Proteomes" id="UP001219525">
    <property type="component" value="Unassembled WGS sequence"/>
</dbReference>
<feature type="transmembrane region" description="Helical" evidence="6">
    <location>
        <begin position="234"/>
        <end position="255"/>
    </location>
</feature>
<evidence type="ECO:0000256" key="2">
    <source>
        <dbReference type="ARBA" id="ARBA00022692"/>
    </source>
</evidence>
<keyword evidence="3 6" id="KW-1133">Transmembrane helix</keyword>
<sequence>MHRPTAVSSPAASPFRWPSSSSSEGASPRPTHSRNLSQTGSWIEPADFDPYVSLDAPPRPFSSHTRPLSVASSAAESPFADPRASTVSLSVNYVPSKFSDALVQGSARRRRHKAPVMARGGGVDAFKPGEARVADDRDDLNPYTARTDFLDRSDPKSRWTRFKWVLFLFNIVYTMIAIVALVATMLVWFDFVDKADVLRTANRPELIFSTLAAAFALFTSVFGWAGIMMNNRSFLAFYAFFLWISFALLVVPGYITYRRTTLNLESKLSFQWSRQLDTNARRRVQNVLHCCGFASPFVEASVSSTCYSRSSLPGCKAPFLDFERTALERWYIAVFSAAGFFVATIVAALLCANHVTYRFGKGMMPRAYRLDAASVALIAESYVAQVGAQYGPEAAGLVLAHASTASLLGDVGATPRAIGGMSMGAMPFHDRARARSPAGGAASTQYGTIGGTVPDTVM</sequence>
<dbReference type="InterPro" id="IPR018499">
    <property type="entry name" value="Tetraspanin/Peripherin"/>
</dbReference>
<organism evidence="7 8">
    <name type="scientific">Mycena pura</name>
    <dbReference type="NCBI Taxonomy" id="153505"/>
    <lineage>
        <taxon>Eukaryota</taxon>
        <taxon>Fungi</taxon>
        <taxon>Dikarya</taxon>
        <taxon>Basidiomycota</taxon>
        <taxon>Agaricomycotina</taxon>
        <taxon>Agaricomycetes</taxon>
        <taxon>Agaricomycetidae</taxon>
        <taxon>Agaricales</taxon>
        <taxon>Marasmiineae</taxon>
        <taxon>Mycenaceae</taxon>
        <taxon>Mycena</taxon>
    </lineage>
</organism>
<dbReference type="EMBL" id="JARJCW010000076">
    <property type="protein sequence ID" value="KAJ7197748.1"/>
    <property type="molecule type" value="Genomic_DNA"/>
</dbReference>
<protein>
    <submittedName>
        <fullName evidence="7">Tetraspanin family-domain-containing protein</fullName>
    </submittedName>
</protein>
<feature type="region of interest" description="Disordered" evidence="5">
    <location>
        <begin position="437"/>
        <end position="458"/>
    </location>
</feature>
<keyword evidence="2 6" id="KW-0812">Transmembrane</keyword>
<evidence type="ECO:0000256" key="5">
    <source>
        <dbReference type="SAM" id="MobiDB-lite"/>
    </source>
</evidence>
<evidence type="ECO:0000256" key="6">
    <source>
        <dbReference type="SAM" id="Phobius"/>
    </source>
</evidence>
<dbReference type="Pfam" id="PF00335">
    <property type="entry name" value="Tetraspanin"/>
    <property type="match status" value="1"/>
</dbReference>
<feature type="compositionally biased region" description="Low complexity" evidence="5">
    <location>
        <begin position="8"/>
        <end position="23"/>
    </location>
</feature>
<name>A0AAD6V202_9AGAR</name>
<evidence type="ECO:0000256" key="3">
    <source>
        <dbReference type="ARBA" id="ARBA00022989"/>
    </source>
</evidence>
<proteinExistence type="predicted"/>
<keyword evidence="8" id="KW-1185">Reference proteome</keyword>
<comment type="caution">
    <text evidence="7">The sequence shown here is derived from an EMBL/GenBank/DDBJ whole genome shotgun (WGS) entry which is preliminary data.</text>
</comment>
<feature type="region of interest" description="Disordered" evidence="5">
    <location>
        <begin position="1"/>
        <end position="67"/>
    </location>
</feature>
<evidence type="ECO:0000313" key="7">
    <source>
        <dbReference type="EMBL" id="KAJ7197748.1"/>
    </source>
</evidence>
<feature type="transmembrane region" description="Helical" evidence="6">
    <location>
        <begin position="206"/>
        <end position="227"/>
    </location>
</feature>